<name>G7KAB3_MEDTR</name>
<dbReference type="EMBL" id="CM001221">
    <property type="protein sequence ID" value="AES98015.1"/>
    <property type="molecule type" value="Genomic_DNA"/>
</dbReference>
<proteinExistence type="predicted"/>
<sequence>MRFSVDWRLYIQRLVFFVYVVVSFPPSIAICFHSKVSYMKSFISAISSSLSVVRPPPESPVRDIFKLRNLLKGAGIIVSQQQLKDVPHPPDLVFLQPPPKTIIEQQVKPLLTKGLFNV</sequence>
<reference evidence="1 4" key="1">
    <citation type="journal article" date="2011" name="Nature">
        <title>The Medicago genome provides insight into the evolution of rhizobial symbioses.</title>
        <authorList>
            <person name="Young N.D."/>
            <person name="Debelle F."/>
            <person name="Oldroyd G.E."/>
            <person name="Geurts R."/>
            <person name="Cannon S.B."/>
            <person name="Udvardi M.K."/>
            <person name="Benedito V.A."/>
            <person name="Mayer K.F."/>
            <person name="Gouzy J."/>
            <person name="Schoof H."/>
            <person name="Van de Peer Y."/>
            <person name="Proost S."/>
            <person name="Cook D.R."/>
            <person name="Meyers B.C."/>
            <person name="Spannagl M."/>
            <person name="Cheung F."/>
            <person name="De Mita S."/>
            <person name="Krishnakumar V."/>
            <person name="Gundlach H."/>
            <person name="Zhou S."/>
            <person name="Mudge J."/>
            <person name="Bharti A.K."/>
            <person name="Murray J.D."/>
            <person name="Naoumkina M.A."/>
            <person name="Rosen B."/>
            <person name="Silverstein K.A."/>
            <person name="Tang H."/>
            <person name="Rombauts S."/>
            <person name="Zhao P.X."/>
            <person name="Zhou P."/>
            <person name="Barbe V."/>
            <person name="Bardou P."/>
            <person name="Bechner M."/>
            <person name="Bellec A."/>
            <person name="Berger A."/>
            <person name="Berges H."/>
            <person name="Bidwell S."/>
            <person name="Bisseling T."/>
            <person name="Choisne N."/>
            <person name="Couloux A."/>
            <person name="Denny R."/>
            <person name="Deshpande S."/>
            <person name="Dai X."/>
            <person name="Doyle J.J."/>
            <person name="Dudez A.M."/>
            <person name="Farmer A.D."/>
            <person name="Fouteau S."/>
            <person name="Franken C."/>
            <person name="Gibelin C."/>
            <person name="Gish J."/>
            <person name="Goldstein S."/>
            <person name="Gonzalez A.J."/>
            <person name="Green P.J."/>
            <person name="Hallab A."/>
            <person name="Hartog M."/>
            <person name="Hua A."/>
            <person name="Humphray S.J."/>
            <person name="Jeong D.H."/>
            <person name="Jing Y."/>
            <person name="Jocker A."/>
            <person name="Kenton S.M."/>
            <person name="Kim D.J."/>
            <person name="Klee K."/>
            <person name="Lai H."/>
            <person name="Lang C."/>
            <person name="Lin S."/>
            <person name="Macmil S.L."/>
            <person name="Magdelenat G."/>
            <person name="Matthews L."/>
            <person name="McCorrison J."/>
            <person name="Monaghan E.L."/>
            <person name="Mun J.H."/>
            <person name="Najar F.Z."/>
            <person name="Nicholson C."/>
            <person name="Noirot C."/>
            <person name="O'Bleness M."/>
            <person name="Paule C.R."/>
            <person name="Poulain J."/>
            <person name="Prion F."/>
            <person name="Qin B."/>
            <person name="Qu C."/>
            <person name="Retzel E.F."/>
            <person name="Riddle C."/>
            <person name="Sallet E."/>
            <person name="Samain S."/>
            <person name="Samson N."/>
            <person name="Sanders I."/>
            <person name="Saurat O."/>
            <person name="Scarpelli C."/>
            <person name="Schiex T."/>
            <person name="Segurens B."/>
            <person name="Severin A.J."/>
            <person name="Sherrier D.J."/>
            <person name="Shi R."/>
            <person name="Sims S."/>
            <person name="Singer S.R."/>
            <person name="Sinharoy S."/>
            <person name="Sterck L."/>
            <person name="Viollet A."/>
            <person name="Wang B.B."/>
            <person name="Wang K."/>
            <person name="Wang M."/>
            <person name="Wang X."/>
            <person name="Warfsmann J."/>
            <person name="Weissenbach J."/>
            <person name="White D.D."/>
            <person name="White J.D."/>
            <person name="Wiley G.B."/>
            <person name="Wincker P."/>
            <person name="Xing Y."/>
            <person name="Yang L."/>
            <person name="Yao Z."/>
            <person name="Ying F."/>
            <person name="Zhai J."/>
            <person name="Zhou L."/>
            <person name="Zuber A."/>
            <person name="Denarie J."/>
            <person name="Dixon R.A."/>
            <person name="May G.D."/>
            <person name="Schwartz D.C."/>
            <person name="Rogers J."/>
            <person name="Quetier F."/>
            <person name="Town C.D."/>
            <person name="Roe B.A."/>
        </authorList>
    </citation>
    <scope>NUCLEOTIDE SEQUENCE [LARGE SCALE GENOMIC DNA]</scope>
    <source>
        <strain evidence="1">A17</strain>
        <strain evidence="3 4">cv. Jemalong A17</strain>
    </source>
</reference>
<dbReference type="HOGENOM" id="CLU_2076595_0_0_1"/>
<reference evidence="2" key="4">
    <citation type="journal article" date="2018" name="Nat. Plants">
        <title>Whole-genome landscape of Medicago truncatula symbiotic genes.</title>
        <authorList>
            <person name="Pecrix Y."/>
            <person name="Gamas P."/>
            <person name="Carrere S."/>
        </authorList>
    </citation>
    <scope>NUCLEOTIDE SEQUENCE</scope>
    <source>
        <tissue evidence="2">Leaves</tissue>
    </source>
</reference>
<gene>
    <name evidence="1" type="ordered locus">MTR_5g063100</name>
    <name evidence="2" type="ORF">MtrunA17_Chr5g0425721</name>
</gene>
<keyword evidence="1" id="KW-0812">Transmembrane</keyword>
<keyword evidence="1" id="KW-0472">Membrane</keyword>
<organism evidence="1 4">
    <name type="scientific">Medicago truncatula</name>
    <name type="common">Barrel medic</name>
    <name type="synonym">Medicago tribuloides</name>
    <dbReference type="NCBI Taxonomy" id="3880"/>
    <lineage>
        <taxon>Eukaryota</taxon>
        <taxon>Viridiplantae</taxon>
        <taxon>Streptophyta</taxon>
        <taxon>Embryophyta</taxon>
        <taxon>Tracheophyta</taxon>
        <taxon>Spermatophyta</taxon>
        <taxon>Magnoliopsida</taxon>
        <taxon>eudicotyledons</taxon>
        <taxon>Gunneridae</taxon>
        <taxon>Pentapetalae</taxon>
        <taxon>rosids</taxon>
        <taxon>fabids</taxon>
        <taxon>Fabales</taxon>
        <taxon>Fabaceae</taxon>
        <taxon>Papilionoideae</taxon>
        <taxon>50 kb inversion clade</taxon>
        <taxon>NPAAA clade</taxon>
        <taxon>Hologalegina</taxon>
        <taxon>IRL clade</taxon>
        <taxon>Trifolieae</taxon>
        <taxon>Medicago</taxon>
    </lineage>
</organism>
<dbReference type="PaxDb" id="3880-AES98015"/>
<evidence type="ECO:0000313" key="3">
    <source>
        <dbReference type="EnsemblPlants" id="AES98015"/>
    </source>
</evidence>
<reference evidence="1 4" key="2">
    <citation type="journal article" date="2014" name="BMC Genomics">
        <title>An improved genome release (version Mt4.0) for the model legume Medicago truncatula.</title>
        <authorList>
            <person name="Tang H."/>
            <person name="Krishnakumar V."/>
            <person name="Bidwell S."/>
            <person name="Rosen B."/>
            <person name="Chan A."/>
            <person name="Zhou S."/>
            <person name="Gentzbittel L."/>
            <person name="Childs K.L."/>
            <person name="Yandell M."/>
            <person name="Gundlach H."/>
            <person name="Mayer K.F."/>
            <person name="Schwartz D.C."/>
            <person name="Town C.D."/>
        </authorList>
    </citation>
    <scope>GENOME REANNOTATION</scope>
    <source>
        <strain evidence="3 4">cv. Jemalong A17</strain>
    </source>
</reference>
<evidence type="ECO:0000313" key="1">
    <source>
        <dbReference type="EMBL" id="AES98015.1"/>
    </source>
</evidence>
<reference evidence="3" key="3">
    <citation type="submission" date="2015-04" db="UniProtKB">
        <authorList>
            <consortium name="EnsemblPlants"/>
        </authorList>
    </citation>
    <scope>IDENTIFICATION</scope>
    <source>
        <strain evidence="3">cv. Jemalong A17</strain>
    </source>
</reference>
<dbReference type="Gramene" id="rna31437">
    <property type="protein sequence ID" value="RHN56100.1"/>
    <property type="gene ID" value="gene31437"/>
</dbReference>
<keyword evidence="4" id="KW-1185">Reference proteome</keyword>
<evidence type="ECO:0000313" key="4">
    <source>
        <dbReference type="Proteomes" id="UP000002051"/>
    </source>
</evidence>
<dbReference type="EMBL" id="PSQE01000005">
    <property type="protein sequence ID" value="RHN56100.1"/>
    <property type="molecule type" value="Genomic_DNA"/>
</dbReference>
<dbReference type="EnsemblPlants" id="AES98015">
    <property type="protein sequence ID" value="AES98015"/>
    <property type="gene ID" value="MTR_5g063100"/>
</dbReference>
<accession>G7KAB3</accession>
<dbReference type="Proteomes" id="UP000265566">
    <property type="component" value="Chromosome 5"/>
</dbReference>
<protein>
    <submittedName>
        <fullName evidence="1">Transmembrane protein, putative</fullName>
    </submittedName>
</protein>
<dbReference type="AlphaFoldDB" id="G7KAB3"/>
<evidence type="ECO:0000313" key="2">
    <source>
        <dbReference type="EMBL" id="RHN56100.1"/>
    </source>
</evidence>
<dbReference type="Proteomes" id="UP000002051">
    <property type="component" value="Chromosome 5"/>
</dbReference>